<reference evidence="2" key="2">
    <citation type="submission" date="2015-01" db="EMBL/GenBank/DDBJ databases">
        <title>Evolutionary Origins and Diversification of the Mycorrhizal Mutualists.</title>
        <authorList>
            <consortium name="DOE Joint Genome Institute"/>
            <consortium name="Mycorrhizal Genomics Consortium"/>
            <person name="Kohler A."/>
            <person name="Kuo A."/>
            <person name="Nagy L.G."/>
            <person name="Floudas D."/>
            <person name="Copeland A."/>
            <person name="Barry K.W."/>
            <person name="Cichocki N."/>
            <person name="Veneault-Fourrey C."/>
            <person name="LaButti K."/>
            <person name="Lindquist E.A."/>
            <person name="Lipzen A."/>
            <person name="Lundell T."/>
            <person name="Morin E."/>
            <person name="Murat C."/>
            <person name="Riley R."/>
            <person name="Ohm R."/>
            <person name="Sun H."/>
            <person name="Tunlid A."/>
            <person name="Henrissat B."/>
            <person name="Grigoriev I.V."/>
            <person name="Hibbett D.S."/>
            <person name="Martin F."/>
        </authorList>
    </citation>
    <scope>NUCLEOTIDE SEQUENCE [LARGE SCALE GENOMIC DNA]</scope>
    <source>
        <strain evidence="2">Foug A</strain>
    </source>
</reference>
<dbReference type="AlphaFoldDB" id="A0A0C2YPM0"/>
<accession>A0A0C2YPM0</accession>
<reference evidence="1 2" key="1">
    <citation type="submission" date="2014-04" db="EMBL/GenBank/DDBJ databases">
        <authorList>
            <consortium name="DOE Joint Genome Institute"/>
            <person name="Kuo A."/>
            <person name="Kohler A."/>
            <person name="Nagy L.G."/>
            <person name="Floudas D."/>
            <person name="Copeland A."/>
            <person name="Barry K.W."/>
            <person name="Cichocki N."/>
            <person name="Veneault-Fourrey C."/>
            <person name="LaButti K."/>
            <person name="Lindquist E.A."/>
            <person name="Lipzen A."/>
            <person name="Lundell T."/>
            <person name="Morin E."/>
            <person name="Murat C."/>
            <person name="Sun H."/>
            <person name="Tunlid A."/>
            <person name="Henrissat B."/>
            <person name="Grigoriev I.V."/>
            <person name="Hibbett D.S."/>
            <person name="Martin F."/>
            <person name="Nordberg H.P."/>
            <person name="Cantor M.N."/>
            <person name="Hua S.X."/>
        </authorList>
    </citation>
    <scope>NUCLEOTIDE SEQUENCE [LARGE SCALE GENOMIC DNA]</scope>
    <source>
        <strain evidence="1 2">Foug A</strain>
    </source>
</reference>
<keyword evidence="2" id="KW-1185">Reference proteome</keyword>
<evidence type="ECO:0000313" key="2">
    <source>
        <dbReference type="Proteomes" id="UP000053989"/>
    </source>
</evidence>
<organism evidence="1 2">
    <name type="scientific">Scleroderma citrinum Foug A</name>
    <dbReference type="NCBI Taxonomy" id="1036808"/>
    <lineage>
        <taxon>Eukaryota</taxon>
        <taxon>Fungi</taxon>
        <taxon>Dikarya</taxon>
        <taxon>Basidiomycota</taxon>
        <taxon>Agaricomycotina</taxon>
        <taxon>Agaricomycetes</taxon>
        <taxon>Agaricomycetidae</taxon>
        <taxon>Boletales</taxon>
        <taxon>Sclerodermatineae</taxon>
        <taxon>Sclerodermataceae</taxon>
        <taxon>Scleroderma</taxon>
    </lineage>
</organism>
<dbReference type="OrthoDB" id="3178701at2759"/>
<protein>
    <submittedName>
        <fullName evidence="1">Uncharacterized protein</fullName>
    </submittedName>
</protein>
<dbReference type="InParanoid" id="A0A0C2YPM0"/>
<gene>
    <name evidence="1" type="ORF">SCLCIDRAFT_33270</name>
</gene>
<name>A0A0C2YPM0_9AGAM</name>
<evidence type="ECO:0000313" key="1">
    <source>
        <dbReference type="EMBL" id="KIM51658.1"/>
    </source>
</evidence>
<dbReference type="EMBL" id="KN822246">
    <property type="protein sequence ID" value="KIM51658.1"/>
    <property type="molecule type" value="Genomic_DNA"/>
</dbReference>
<sequence length="173" mass="19533">MGHTAKYFTLHNRQTAKGKQQALHACTKGKELQSEQNWRAYRKRVGQHLCKDTIRQSPPPARRGLDPHITSILVLPPALITHATICLPTSPLFLEVAQSANALDESELPGWEKDPPYNAEPALTPDEQIFTGNLVDVMLGQCSRLLDKMKAQQAKQFEKRDQELFTDEHGMYC</sequence>
<proteinExistence type="predicted"/>
<dbReference type="HOGENOM" id="CLU_103464_0_0_1"/>
<dbReference type="Proteomes" id="UP000053989">
    <property type="component" value="Unassembled WGS sequence"/>
</dbReference>